<evidence type="ECO:0000256" key="6">
    <source>
        <dbReference type="ARBA" id="ARBA00023027"/>
    </source>
</evidence>
<feature type="binding site" description="in other chain" evidence="8">
    <location>
        <begin position="142"/>
        <end position="144"/>
    </location>
    <ligand>
        <name>FMN</name>
        <dbReference type="ChEBI" id="CHEBI:58210"/>
        <note>ligand shared between dimeric partners</note>
    </ligand>
</feature>
<feature type="domain" description="Nitroreductase" evidence="9">
    <location>
        <begin position="12"/>
        <end position="173"/>
    </location>
</feature>
<evidence type="ECO:0000256" key="1">
    <source>
        <dbReference type="ARBA" id="ARBA00007118"/>
    </source>
</evidence>
<evidence type="ECO:0000256" key="7">
    <source>
        <dbReference type="PIRNR" id="PIRNR000232"/>
    </source>
</evidence>
<evidence type="ECO:0000256" key="3">
    <source>
        <dbReference type="ARBA" id="ARBA00022643"/>
    </source>
</evidence>
<organism evidence="10 11">
    <name type="scientific">Rufibacter latericius</name>
    <dbReference type="NCBI Taxonomy" id="2487040"/>
    <lineage>
        <taxon>Bacteria</taxon>
        <taxon>Pseudomonadati</taxon>
        <taxon>Bacteroidota</taxon>
        <taxon>Cytophagia</taxon>
        <taxon>Cytophagales</taxon>
        <taxon>Hymenobacteraceae</taxon>
        <taxon>Rufibacter</taxon>
    </lineage>
</organism>
<dbReference type="InterPro" id="IPR026021">
    <property type="entry name" value="YdjA-like"/>
</dbReference>
<protein>
    <recommendedName>
        <fullName evidence="7">Putative NAD(P)H nitroreductase</fullName>
        <ecNumber evidence="7">1.-.-.-</ecNumber>
    </recommendedName>
</protein>
<comment type="similarity">
    <text evidence="1 7">Belongs to the nitroreductase family.</text>
</comment>
<dbReference type="InterPro" id="IPR029479">
    <property type="entry name" value="Nitroreductase"/>
</dbReference>
<accession>A0A3M9N3C4</accession>
<reference evidence="10 11" key="1">
    <citation type="submission" date="2018-11" db="EMBL/GenBank/DDBJ databases">
        <title>Rufibacter latericius sp. nov., isolated from water in Baiyang Lake.</title>
        <authorList>
            <person name="Yang Y."/>
        </authorList>
    </citation>
    <scope>NUCLEOTIDE SEQUENCE [LARGE SCALE GENOMIC DNA]</scope>
    <source>
        <strain evidence="10 11">R-22-1c-1</strain>
    </source>
</reference>
<evidence type="ECO:0000256" key="4">
    <source>
        <dbReference type="ARBA" id="ARBA00022857"/>
    </source>
</evidence>
<dbReference type="EC" id="1.-.-.-" evidence="7"/>
<dbReference type="InterPro" id="IPR000415">
    <property type="entry name" value="Nitroreductase-like"/>
</dbReference>
<evidence type="ECO:0000313" key="10">
    <source>
        <dbReference type="EMBL" id="RNI31673.1"/>
    </source>
</evidence>
<dbReference type="OrthoDB" id="9804207at2"/>
<keyword evidence="5 7" id="KW-0560">Oxidoreductase</keyword>
<dbReference type="AlphaFoldDB" id="A0A3M9N3C4"/>
<evidence type="ECO:0000256" key="5">
    <source>
        <dbReference type="ARBA" id="ARBA00023002"/>
    </source>
</evidence>
<keyword evidence="6 7" id="KW-0520">NAD</keyword>
<dbReference type="Pfam" id="PF00881">
    <property type="entry name" value="Nitroreductase"/>
    <property type="match status" value="1"/>
</dbReference>
<keyword evidence="3 7" id="KW-0288">FMN</keyword>
<evidence type="ECO:0000256" key="8">
    <source>
        <dbReference type="PIRSR" id="PIRSR000232-1"/>
    </source>
</evidence>
<feature type="binding site" description="in other chain" evidence="8">
    <location>
        <begin position="15"/>
        <end position="17"/>
    </location>
    <ligand>
        <name>FMN</name>
        <dbReference type="ChEBI" id="CHEBI:58210"/>
        <note>ligand shared between dimeric partners</note>
    </ligand>
</feature>
<dbReference type="SUPFAM" id="SSF55469">
    <property type="entry name" value="FMN-dependent nitroreductase-like"/>
    <property type="match status" value="1"/>
</dbReference>
<dbReference type="PIRSF" id="PIRSF000232">
    <property type="entry name" value="YdjA"/>
    <property type="match status" value="1"/>
</dbReference>
<dbReference type="InterPro" id="IPR052530">
    <property type="entry name" value="NAD(P)H_nitroreductase"/>
</dbReference>
<name>A0A3M9N3C4_9BACT</name>
<dbReference type="PANTHER" id="PTHR43821">
    <property type="entry name" value="NAD(P)H NITROREDUCTASE YDJA-RELATED"/>
    <property type="match status" value="1"/>
</dbReference>
<feature type="binding site" evidence="8">
    <location>
        <position position="46"/>
    </location>
    <ligand>
        <name>FMN</name>
        <dbReference type="ChEBI" id="CHEBI:58210"/>
        <note>ligand shared between dimeric partners</note>
    </ligand>
</feature>
<evidence type="ECO:0000313" key="11">
    <source>
        <dbReference type="Proteomes" id="UP000272117"/>
    </source>
</evidence>
<dbReference type="Gene3D" id="3.40.109.10">
    <property type="entry name" value="NADH Oxidase"/>
    <property type="match status" value="1"/>
</dbReference>
<evidence type="ECO:0000259" key="9">
    <source>
        <dbReference type="Pfam" id="PF00881"/>
    </source>
</evidence>
<sequence>MNPSFLSLQHIIQNRRTTKPPKMNGQSIPDDLIQEILALADWAPTHGHTEPWRFVVYGPEKVKDFCQSHADLFRRHTPEDKTLEVKYEKLLHMGDQASHVIVAYMQRGDLPKIPALEEIAATSCAIQNLLLGATALDIATYWGSGGMAYHPAMKQMLQLREEDVVLGILYLGYADSPGPSGKRTIPLEEKIRWM</sequence>
<proteinExistence type="inferred from homology"/>
<dbReference type="CDD" id="cd02135">
    <property type="entry name" value="YdjA-like"/>
    <property type="match status" value="1"/>
</dbReference>
<dbReference type="GO" id="GO:0016491">
    <property type="term" value="F:oxidoreductase activity"/>
    <property type="evidence" value="ECO:0007669"/>
    <property type="project" value="UniProtKB-UniRule"/>
</dbReference>
<gene>
    <name evidence="10" type="ORF">EFB08_00340</name>
</gene>
<evidence type="ECO:0000256" key="2">
    <source>
        <dbReference type="ARBA" id="ARBA00022630"/>
    </source>
</evidence>
<keyword evidence="11" id="KW-1185">Reference proteome</keyword>
<keyword evidence="2 7" id="KW-0285">Flavoprotein</keyword>
<dbReference type="EMBL" id="RJJD01000001">
    <property type="protein sequence ID" value="RNI31673.1"/>
    <property type="molecule type" value="Genomic_DNA"/>
</dbReference>
<dbReference type="PANTHER" id="PTHR43821:SF1">
    <property type="entry name" value="NAD(P)H NITROREDUCTASE YDJA-RELATED"/>
    <property type="match status" value="1"/>
</dbReference>
<comment type="caution">
    <text evidence="10">The sequence shown here is derived from an EMBL/GenBank/DDBJ whole genome shotgun (WGS) entry which is preliminary data.</text>
</comment>
<dbReference type="Proteomes" id="UP000272117">
    <property type="component" value="Unassembled WGS sequence"/>
</dbReference>
<dbReference type="RefSeq" id="WP_123125576.1">
    <property type="nucleotide sequence ID" value="NZ_RJJD01000001.1"/>
</dbReference>
<keyword evidence="4 7" id="KW-0521">NADP</keyword>
<comment type="cofactor">
    <cofactor evidence="8">
        <name>FMN</name>
        <dbReference type="ChEBI" id="CHEBI:58210"/>
    </cofactor>
    <text evidence="8">Binds 1 FMN per subunit.</text>
</comment>